<dbReference type="AlphaFoldDB" id="A0A285NTD6"/>
<accession>A0A285NTD6</accession>
<keyword evidence="1" id="KW-0812">Transmembrane</keyword>
<evidence type="ECO:0000313" key="2">
    <source>
        <dbReference type="EMBL" id="SNZ12719.1"/>
    </source>
</evidence>
<keyword evidence="1" id="KW-1133">Transmembrane helix</keyword>
<feature type="transmembrane region" description="Helical" evidence="1">
    <location>
        <begin position="34"/>
        <end position="53"/>
    </location>
</feature>
<keyword evidence="3" id="KW-1185">Reference proteome</keyword>
<feature type="transmembrane region" description="Helical" evidence="1">
    <location>
        <begin position="65"/>
        <end position="84"/>
    </location>
</feature>
<dbReference type="Proteomes" id="UP000219453">
    <property type="component" value="Unassembled WGS sequence"/>
</dbReference>
<dbReference type="RefSeq" id="WP_097008812.1">
    <property type="nucleotide sequence ID" value="NZ_OBEJ01000002.1"/>
</dbReference>
<evidence type="ECO:0000313" key="3">
    <source>
        <dbReference type="Proteomes" id="UP000219453"/>
    </source>
</evidence>
<evidence type="ECO:0000256" key="1">
    <source>
        <dbReference type="SAM" id="Phobius"/>
    </source>
</evidence>
<name>A0A285NTD6_NATPI</name>
<evidence type="ECO:0008006" key="4">
    <source>
        <dbReference type="Google" id="ProtNLM"/>
    </source>
</evidence>
<sequence length="87" mass="8644">MSGVVGVLTYSAPALAHASHTAESADTGGQASQLPIVAIVIGAILIGTSIYMDSVSDLSRRTADAGVFIGIAIAAVGATAFFWGHGI</sequence>
<gene>
    <name evidence="2" type="ORF">SAMN06269185_1887</name>
</gene>
<proteinExistence type="predicted"/>
<reference evidence="2 3" key="1">
    <citation type="submission" date="2017-09" db="EMBL/GenBank/DDBJ databases">
        <authorList>
            <person name="Ehlers B."/>
            <person name="Leendertz F.H."/>
        </authorList>
    </citation>
    <scope>NUCLEOTIDE SEQUENCE [LARGE SCALE GENOMIC DNA]</scope>
    <source>
        <strain evidence="2 3">DSM 27208</strain>
    </source>
</reference>
<organism evidence="2 3">
    <name type="scientific">Natronoarchaeum philippinense</name>
    <dbReference type="NCBI Taxonomy" id="558529"/>
    <lineage>
        <taxon>Archaea</taxon>
        <taxon>Methanobacteriati</taxon>
        <taxon>Methanobacteriota</taxon>
        <taxon>Stenosarchaea group</taxon>
        <taxon>Halobacteria</taxon>
        <taxon>Halobacteriales</taxon>
        <taxon>Natronoarchaeaceae</taxon>
    </lineage>
</organism>
<dbReference type="EMBL" id="OBEJ01000002">
    <property type="protein sequence ID" value="SNZ12719.1"/>
    <property type="molecule type" value="Genomic_DNA"/>
</dbReference>
<keyword evidence="1" id="KW-0472">Membrane</keyword>
<protein>
    <recommendedName>
        <fullName evidence="4">TrbC/VIRB2 family protein</fullName>
    </recommendedName>
</protein>